<keyword evidence="10 11" id="KW-0066">ATP synthesis</keyword>
<evidence type="ECO:0000256" key="1">
    <source>
        <dbReference type="ARBA" id="ARBA00004141"/>
    </source>
</evidence>
<dbReference type="GO" id="GO:0005886">
    <property type="term" value="C:plasma membrane"/>
    <property type="evidence" value="ECO:0007669"/>
    <property type="project" value="UniProtKB-SubCell"/>
</dbReference>
<sequence length="273" mass="30330">MVVNRSLHGVVVNIGFLLWICYGVAIMEEGFHVSIKAEELTQWMGVPITNSLLMSWVVVFLLIFLAFLIKRNTKLVPGKFQIVIETLIGGVQKFVAESLESEVLATRFTPFFISLFLFILIGNWLEFIPGVESIVFHTAEGETVSLLRAINTDLNIPLALAIIAFITIEVTGITVLGFWGYAGKFFNFHSPVNLFVGLLELLSETIRLISFSFRLFGNIFAGSVLVGIITFLAPYAIPAPFMLFEVFVGLIQAAVFALLTLFFIKLAIMKTGH</sequence>
<keyword evidence="7 11" id="KW-1133">Transmembrane helix</keyword>
<dbReference type="HAMAP" id="MF_01393">
    <property type="entry name" value="ATP_synth_a_bact"/>
    <property type="match status" value="1"/>
</dbReference>
<organism evidence="12 13">
    <name type="scientific">Candidatus Lloydbacteria bacterium RIFCSPHIGHO2_01_FULL_49_22</name>
    <dbReference type="NCBI Taxonomy" id="1798658"/>
    <lineage>
        <taxon>Bacteria</taxon>
        <taxon>Candidatus Lloydiibacteriota</taxon>
    </lineage>
</organism>
<evidence type="ECO:0000313" key="12">
    <source>
        <dbReference type="EMBL" id="OGZ05089.1"/>
    </source>
</evidence>
<feature type="transmembrane region" description="Helical" evidence="11">
    <location>
        <begin position="6"/>
        <end position="27"/>
    </location>
</feature>
<proteinExistence type="inferred from homology"/>
<feature type="transmembrane region" description="Helical" evidence="11">
    <location>
        <begin position="158"/>
        <end position="179"/>
    </location>
</feature>
<dbReference type="PROSITE" id="PS00449">
    <property type="entry name" value="ATPASE_A"/>
    <property type="match status" value="1"/>
</dbReference>
<comment type="similarity">
    <text evidence="2 11">Belongs to the ATPase A chain family.</text>
</comment>
<keyword evidence="11" id="KW-1003">Cell membrane</keyword>
<dbReference type="InterPro" id="IPR000568">
    <property type="entry name" value="ATP_synth_F0_asu"/>
</dbReference>
<dbReference type="Proteomes" id="UP000177122">
    <property type="component" value="Unassembled WGS sequence"/>
</dbReference>
<evidence type="ECO:0000313" key="13">
    <source>
        <dbReference type="Proteomes" id="UP000177122"/>
    </source>
</evidence>
<evidence type="ECO:0000256" key="3">
    <source>
        <dbReference type="ARBA" id="ARBA00022448"/>
    </source>
</evidence>
<dbReference type="SUPFAM" id="SSF81336">
    <property type="entry name" value="F1F0 ATP synthase subunit A"/>
    <property type="match status" value="1"/>
</dbReference>
<keyword evidence="8 11" id="KW-0406">Ion transport</keyword>
<dbReference type="PRINTS" id="PR00123">
    <property type="entry name" value="ATPASEA"/>
</dbReference>
<evidence type="ECO:0000256" key="2">
    <source>
        <dbReference type="ARBA" id="ARBA00006810"/>
    </source>
</evidence>
<dbReference type="PANTHER" id="PTHR42823">
    <property type="entry name" value="ATP SYNTHASE SUBUNIT A, CHLOROPLASTIC"/>
    <property type="match status" value="1"/>
</dbReference>
<dbReference type="InterPro" id="IPR045082">
    <property type="entry name" value="ATP_syn_F0_a_bact/chloroplast"/>
</dbReference>
<dbReference type="Gene3D" id="1.20.120.220">
    <property type="entry name" value="ATP synthase, F0 complex, subunit A"/>
    <property type="match status" value="1"/>
</dbReference>
<feature type="transmembrane region" description="Helical" evidence="11">
    <location>
        <begin position="215"/>
        <end position="237"/>
    </location>
</feature>
<keyword evidence="5 11" id="KW-0812">Transmembrane</keyword>
<dbReference type="GO" id="GO:0042777">
    <property type="term" value="P:proton motive force-driven plasma membrane ATP synthesis"/>
    <property type="evidence" value="ECO:0007669"/>
    <property type="project" value="TreeGrafter"/>
</dbReference>
<dbReference type="GO" id="GO:0045259">
    <property type="term" value="C:proton-transporting ATP synthase complex"/>
    <property type="evidence" value="ECO:0007669"/>
    <property type="project" value="UniProtKB-KW"/>
</dbReference>
<keyword evidence="3 11" id="KW-0813">Transport</keyword>
<feature type="transmembrane region" description="Helical" evidence="11">
    <location>
        <begin position="48"/>
        <end position="69"/>
    </location>
</feature>
<evidence type="ECO:0000256" key="7">
    <source>
        <dbReference type="ARBA" id="ARBA00022989"/>
    </source>
</evidence>
<dbReference type="Pfam" id="PF00119">
    <property type="entry name" value="ATP-synt_A"/>
    <property type="match status" value="1"/>
</dbReference>
<comment type="caution">
    <text evidence="12">The sequence shown here is derived from an EMBL/GenBank/DDBJ whole genome shotgun (WGS) entry which is preliminary data.</text>
</comment>
<comment type="function">
    <text evidence="11">Key component of the proton channel; it plays a direct role in the translocation of protons across the membrane.</text>
</comment>
<accession>A0A1G2CUN3</accession>
<keyword evidence="6 11" id="KW-0375">Hydrogen ion transport</keyword>
<evidence type="ECO:0000256" key="6">
    <source>
        <dbReference type="ARBA" id="ARBA00022781"/>
    </source>
</evidence>
<feature type="transmembrane region" description="Helical" evidence="11">
    <location>
        <begin position="243"/>
        <end position="264"/>
    </location>
</feature>
<gene>
    <name evidence="11" type="primary">atpB</name>
    <name evidence="12" type="ORF">A2845_02085</name>
</gene>
<protein>
    <recommendedName>
        <fullName evidence="11">ATP synthase subunit a</fullName>
    </recommendedName>
    <alternativeName>
        <fullName evidence="11">ATP synthase F0 sector subunit a</fullName>
    </alternativeName>
    <alternativeName>
        <fullName evidence="11">F-ATPase subunit 6</fullName>
    </alternativeName>
</protein>
<dbReference type="GO" id="GO:0046933">
    <property type="term" value="F:proton-transporting ATP synthase activity, rotational mechanism"/>
    <property type="evidence" value="ECO:0007669"/>
    <property type="project" value="UniProtKB-UniRule"/>
</dbReference>
<reference evidence="12 13" key="1">
    <citation type="journal article" date="2016" name="Nat. Commun.">
        <title>Thousands of microbial genomes shed light on interconnected biogeochemical processes in an aquifer system.</title>
        <authorList>
            <person name="Anantharaman K."/>
            <person name="Brown C.T."/>
            <person name="Hug L.A."/>
            <person name="Sharon I."/>
            <person name="Castelle C.J."/>
            <person name="Probst A.J."/>
            <person name="Thomas B.C."/>
            <person name="Singh A."/>
            <person name="Wilkins M.J."/>
            <person name="Karaoz U."/>
            <person name="Brodie E.L."/>
            <person name="Williams K.H."/>
            <person name="Hubbard S.S."/>
            <person name="Banfield J.F."/>
        </authorList>
    </citation>
    <scope>NUCLEOTIDE SEQUENCE [LARGE SCALE GENOMIC DNA]</scope>
</reference>
<dbReference type="InterPro" id="IPR023011">
    <property type="entry name" value="ATP_synth_F0_asu_AS"/>
</dbReference>
<dbReference type="EMBL" id="MHLI01000015">
    <property type="protein sequence ID" value="OGZ05089.1"/>
    <property type="molecule type" value="Genomic_DNA"/>
</dbReference>
<evidence type="ECO:0000256" key="9">
    <source>
        <dbReference type="ARBA" id="ARBA00023136"/>
    </source>
</evidence>
<dbReference type="PANTHER" id="PTHR42823:SF3">
    <property type="entry name" value="ATP SYNTHASE SUBUNIT A, CHLOROPLASTIC"/>
    <property type="match status" value="1"/>
</dbReference>
<keyword evidence="4 11" id="KW-0138">CF(0)</keyword>
<evidence type="ECO:0000256" key="10">
    <source>
        <dbReference type="ARBA" id="ARBA00023310"/>
    </source>
</evidence>
<feature type="transmembrane region" description="Helical" evidence="11">
    <location>
        <begin position="108"/>
        <end position="125"/>
    </location>
</feature>
<evidence type="ECO:0000256" key="8">
    <source>
        <dbReference type="ARBA" id="ARBA00023065"/>
    </source>
</evidence>
<evidence type="ECO:0000256" key="5">
    <source>
        <dbReference type="ARBA" id="ARBA00022692"/>
    </source>
</evidence>
<name>A0A1G2CUN3_9BACT</name>
<comment type="subcellular location">
    <subcellularLocation>
        <location evidence="11">Cell membrane</location>
        <topology evidence="11">Multi-pass membrane protein</topology>
    </subcellularLocation>
    <subcellularLocation>
        <location evidence="1">Membrane</location>
        <topology evidence="1">Multi-pass membrane protein</topology>
    </subcellularLocation>
</comment>
<dbReference type="AlphaFoldDB" id="A0A1G2CUN3"/>
<keyword evidence="9 11" id="KW-0472">Membrane</keyword>
<evidence type="ECO:0000256" key="11">
    <source>
        <dbReference type="HAMAP-Rule" id="MF_01393"/>
    </source>
</evidence>
<evidence type="ECO:0000256" key="4">
    <source>
        <dbReference type="ARBA" id="ARBA00022547"/>
    </source>
</evidence>
<dbReference type="CDD" id="cd00310">
    <property type="entry name" value="ATP-synt_Fo_a_6"/>
    <property type="match status" value="1"/>
</dbReference>
<dbReference type="InterPro" id="IPR035908">
    <property type="entry name" value="F0_ATP_A_sf"/>
</dbReference>